<sequence length="257" mass="28963">MSSERSAYVAGDTLTCLPDEVVLSQLHYLKTARIQKETLKKVHWDSSVIDNEKQAGEMTSQQRLLTKRNGTKMPIKRTLMHSVVERDLTMEDFKNSQRKPTLRASVQPTNLSSSRYLPCVDYSSPTRHRRHVQNRSSKAKTPTQNIDSTLSRESKLEYEYHIQSIPQASRRRSAPPPAPRPPRLPTPELPPVISKEFCSCCNGIFTVHDSKCCDVGEDKISVIGSCGCPDAHWGEHIGSCQAQENATGKMNYHRMPS</sequence>
<accession>A0A3E2H572</accession>
<dbReference type="OrthoDB" id="10479296at2759"/>
<protein>
    <submittedName>
        <fullName evidence="2">Uncharacterized protein</fullName>
    </submittedName>
</protein>
<evidence type="ECO:0000256" key="1">
    <source>
        <dbReference type="SAM" id="MobiDB-lite"/>
    </source>
</evidence>
<evidence type="ECO:0000313" key="3">
    <source>
        <dbReference type="Proteomes" id="UP000258309"/>
    </source>
</evidence>
<feature type="non-terminal residue" evidence="2">
    <location>
        <position position="1"/>
    </location>
</feature>
<reference evidence="2 3" key="1">
    <citation type="submission" date="2018-05" db="EMBL/GenBank/DDBJ databases">
        <title>Draft genome sequence of Scytalidium lignicola DSM 105466, a ubiquitous saprotrophic fungus.</title>
        <authorList>
            <person name="Buettner E."/>
            <person name="Gebauer A.M."/>
            <person name="Hofrichter M."/>
            <person name="Liers C."/>
            <person name="Kellner H."/>
        </authorList>
    </citation>
    <scope>NUCLEOTIDE SEQUENCE [LARGE SCALE GENOMIC DNA]</scope>
    <source>
        <strain evidence="2 3">DSM 105466</strain>
    </source>
</reference>
<dbReference type="AlphaFoldDB" id="A0A3E2H572"/>
<feature type="non-terminal residue" evidence="2">
    <location>
        <position position="257"/>
    </location>
</feature>
<proteinExistence type="predicted"/>
<dbReference type="Proteomes" id="UP000258309">
    <property type="component" value="Unassembled WGS sequence"/>
</dbReference>
<feature type="compositionally biased region" description="Polar residues" evidence="1">
    <location>
        <begin position="134"/>
        <end position="149"/>
    </location>
</feature>
<organism evidence="2 3">
    <name type="scientific">Scytalidium lignicola</name>
    <name type="common">Hyphomycete</name>
    <dbReference type="NCBI Taxonomy" id="5539"/>
    <lineage>
        <taxon>Eukaryota</taxon>
        <taxon>Fungi</taxon>
        <taxon>Dikarya</taxon>
        <taxon>Ascomycota</taxon>
        <taxon>Pezizomycotina</taxon>
        <taxon>Leotiomycetes</taxon>
        <taxon>Leotiomycetes incertae sedis</taxon>
        <taxon>Scytalidium</taxon>
    </lineage>
</organism>
<comment type="caution">
    <text evidence="2">The sequence shown here is derived from an EMBL/GenBank/DDBJ whole genome shotgun (WGS) entry which is preliminary data.</text>
</comment>
<feature type="region of interest" description="Disordered" evidence="1">
    <location>
        <begin position="164"/>
        <end position="188"/>
    </location>
</feature>
<keyword evidence="3" id="KW-1185">Reference proteome</keyword>
<dbReference type="EMBL" id="NCSJ02000172">
    <property type="protein sequence ID" value="RFU28203.1"/>
    <property type="molecule type" value="Genomic_DNA"/>
</dbReference>
<gene>
    <name evidence="2" type="ORF">B7463_g8136</name>
</gene>
<feature type="region of interest" description="Disordered" evidence="1">
    <location>
        <begin position="122"/>
        <end position="152"/>
    </location>
</feature>
<evidence type="ECO:0000313" key="2">
    <source>
        <dbReference type="EMBL" id="RFU28203.1"/>
    </source>
</evidence>
<feature type="compositionally biased region" description="Pro residues" evidence="1">
    <location>
        <begin position="174"/>
        <end position="188"/>
    </location>
</feature>
<name>A0A3E2H572_SCYLI</name>